<dbReference type="PANTHER" id="PTHR13271:SF136">
    <property type="entry name" value="SET DOMAIN-CONTAINING PROTEIN"/>
    <property type="match status" value="1"/>
</dbReference>
<dbReference type="VEuPathDB" id="TriTrypDB:BSAL_65055"/>
<dbReference type="PANTHER" id="PTHR13271">
    <property type="entry name" value="UNCHARACTERIZED PUTATIVE METHYLTRANSFERASE"/>
    <property type="match status" value="1"/>
</dbReference>
<feature type="non-terminal residue" evidence="2">
    <location>
        <position position="1"/>
    </location>
</feature>
<dbReference type="GO" id="GO:0005634">
    <property type="term" value="C:nucleus"/>
    <property type="evidence" value="ECO:0007669"/>
    <property type="project" value="TreeGrafter"/>
</dbReference>
<feature type="region of interest" description="Disordered" evidence="1">
    <location>
        <begin position="208"/>
        <end position="228"/>
    </location>
</feature>
<accession>A0A0S4INP7</accession>
<dbReference type="Proteomes" id="UP000051952">
    <property type="component" value="Unassembled WGS sequence"/>
</dbReference>
<dbReference type="InterPro" id="IPR050600">
    <property type="entry name" value="SETD3_SETD6_MTase"/>
</dbReference>
<feature type="compositionally biased region" description="Low complexity" evidence="1">
    <location>
        <begin position="208"/>
        <end position="219"/>
    </location>
</feature>
<proteinExistence type="predicted"/>
<dbReference type="OMA" id="CRGLVAK"/>
<sequence>PASQSATQSTTTPVPQKDFWKQVSVPKFEQWLRSSGIRLEDFGVALALDPTGARGLVATRPFREGVTVLSVPMSNFALSAASLLEKSATIQRNLSAIPTFDDVRREMTVFSVRDPILLQQMYLAVLLAAERYEAAVVPSSSAAKQYGPYFDVLPHPAVNDAVVMGLHKDVLDPMQLMEWDDHQRVFLTVCRHLHEVWVARSKSSSAAAYSGDRSSSSRASGGGGAAPSAVVPPVEVLYWAFRTVISRMHLLPDRGLAPPASHTTPTNRTLTLNYESYAALKAISENESFFQRSVSKFKGLFGTREDRDVGLGASDFRLVPTLVPLIDFCGHVSSSNVSVEVQPRPEVGSCVELQAVSPIAKGETIGMCLNRSQSIAFTLYRFGFLPV</sequence>
<dbReference type="EMBL" id="CYKH01000389">
    <property type="protein sequence ID" value="CUF70926.1"/>
    <property type="molecule type" value="Genomic_DNA"/>
</dbReference>
<evidence type="ECO:0000256" key="1">
    <source>
        <dbReference type="SAM" id="MobiDB-lite"/>
    </source>
</evidence>
<dbReference type="SUPFAM" id="SSF82199">
    <property type="entry name" value="SET domain"/>
    <property type="match status" value="1"/>
</dbReference>
<dbReference type="InterPro" id="IPR046341">
    <property type="entry name" value="SET_dom_sf"/>
</dbReference>
<evidence type="ECO:0000313" key="2">
    <source>
        <dbReference type="EMBL" id="CUF70926.1"/>
    </source>
</evidence>
<keyword evidence="3" id="KW-1185">Reference proteome</keyword>
<dbReference type="GO" id="GO:0016279">
    <property type="term" value="F:protein-lysine N-methyltransferase activity"/>
    <property type="evidence" value="ECO:0007669"/>
    <property type="project" value="TreeGrafter"/>
</dbReference>
<gene>
    <name evidence="2" type="ORF">BSAL_65055</name>
</gene>
<dbReference type="AlphaFoldDB" id="A0A0S4INP7"/>
<dbReference type="Gene3D" id="3.90.1410.10">
    <property type="entry name" value="set domain protein methyltransferase, domain 1"/>
    <property type="match status" value="1"/>
</dbReference>
<evidence type="ECO:0000313" key="3">
    <source>
        <dbReference type="Proteomes" id="UP000051952"/>
    </source>
</evidence>
<evidence type="ECO:0008006" key="4">
    <source>
        <dbReference type="Google" id="ProtNLM"/>
    </source>
</evidence>
<name>A0A0S4INP7_BODSA</name>
<protein>
    <recommendedName>
        <fullName evidence="4">SET domain-containing protein</fullName>
    </recommendedName>
</protein>
<organism evidence="2 3">
    <name type="scientific">Bodo saltans</name>
    <name type="common">Flagellated protozoan</name>
    <dbReference type="NCBI Taxonomy" id="75058"/>
    <lineage>
        <taxon>Eukaryota</taxon>
        <taxon>Discoba</taxon>
        <taxon>Euglenozoa</taxon>
        <taxon>Kinetoplastea</taxon>
        <taxon>Metakinetoplastina</taxon>
        <taxon>Eubodonida</taxon>
        <taxon>Bodonidae</taxon>
        <taxon>Bodo</taxon>
    </lineage>
</organism>
<reference evidence="3" key="1">
    <citation type="submission" date="2015-09" db="EMBL/GenBank/DDBJ databases">
        <authorList>
            <consortium name="Pathogen Informatics"/>
        </authorList>
    </citation>
    <scope>NUCLEOTIDE SEQUENCE [LARGE SCALE GENOMIC DNA]</scope>
    <source>
        <strain evidence="3">Lake Konstanz</strain>
    </source>
</reference>
<dbReference type="OrthoDB" id="341421at2759"/>